<dbReference type="InterPro" id="IPR006140">
    <property type="entry name" value="D-isomer_DH_NAD-bd"/>
</dbReference>
<evidence type="ECO:0000259" key="5">
    <source>
        <dbReference type="Pfam" id="PF00389"/>
    </source>
</evidence>
<evidence type="ECO:0000256" key="3">
    <source>
        <dbReference type="ARBA" id="ARBA00023027"/>
    </source>
</evidence>
<name>A0A3P2RDP5_WEIVI</name>
<dbReference type="CDD" id="cd12186">
    <property type="entry name" value="LDH"/>
    <property type="match status" value="1"/>
</dbReference>
<dbReference type="SUPFAM" id="SSF51735">
    <property type="entry name" value="NAD(P)-binding Rossmann-fold domains"/>
    <property type="match status" value="1"/>
</dbReference>
<evidence type="ECO:0000256" key="4">
    <source>
        <dbReference type="RuleBase" id="RU003719"/>
    </source>
</evidence>
<evidence type="ECO:0000313" key="8">
    <source>
        <dbReference type="Proteomes" id="UP000275836"/>
    </source>
</evidence>
<dbReference type="InterPro" id="IPR029753">
    <property type="entry name" value="D-isomer_DH_CS"/>
</dbReference>
<dbReference type="PANTHER" id="PTHR43026">
    <property type="entry name" value="2-HYDROXYACID DEHYDROGENASE HOMOLOG 1-RELATED"/>
    <property type="match status" value="1"/>
</dbReference>
<organism evidence="7 8">
    <name type="scientific">Weissella viridescens</name>
    <name type="common">Lactobacillus viridescens</name>
    <dbReference type="NCBI Taxonomy" id="1629"/>
    <lineage>
        <taxon>Bacteria</taxon>
        <taxon>Bacillati</taxon>
        <taxon>Bacillota</taxon>
        <taxon>Bacilli</taxon>
        <taxon>Lactobacillales</taxon>
        <taxon>Lactobacillaceae</taxon>
        <taxon>Weissella</taxon>
    </lineage>
</organism>
<proteinExistence type="inferred from homology"/>
<feature type="domain" description="D-isomer specific 2-hydroxyacid dehydrogenase NAD-binding" evidence="6">
    <location>
        <begin position="116"/>
        <end position="301"/>
    </location>
</feature>
<dbReference type="Pfam" id="PF00389">
    <property type="entry name" value="2-Hacid_dh"/>
    <property type="match status" value="1"/>
</dbReference>
<dbReference type="AlphaFoldDB" id="A0A3P2RDP5"/>
<dbReference type="GO" id="GO:0008720">
    <property type="term" value="F:D-lactate dehydrogenase (NAD+) activity"/>
    <property type="evidence" value="ECO:0007669"/>
    <property type="project" value="TreeGrafter"/>
</dbReference>
<dbReference type="Proteomes" id="UP000275836">
    <property type="component" value="Unassembled WGS sequence"/>
</dbReference>
<dbReference type="OrthoDB" id="9805416at2"/>
<evidence type="ECO:0000256" key="2">
    <source>
        <dbReference type="ARBA" id="ARBA00023002"/>
    </source>
</evidence>
<evidence type="ECO:0000256" key="1">
    <source>
        <dbReference type="ARBA" id="ARBA00005854"/>
    </source>
</evidence>
<dbReference type="PROSITE" id="PS00671">
    <property type="entry name" value="D_2_HYDROXYACID_DH_3"/>
    <property type="match status" value="1"/>
</dbReference>
<dbReference type="PANTHER" id="PTHR43026:SF1">
    <property type="entry name" value="2-HYDROXYACID DEHYDROGENASE HOMOLOG 1-RELATED"/>
    <property type="match status" value="1"/>
</dbReference>
<comment type="similarity">
    <text evidence="1 4">Belongs to the D-isomer specific 2-hydroxyacid dehydrogenase family.</text>
</comment>
<dbReference type="EMBL" id="RHGY01000001">
    <property type="protein sequence ID" value="RRG18744.1"/>
    <property type="molecule type" value="Genomic_DNA"/>
</dbReference>
<dbReference type="Pfam" id="PF02826">
    <property type="entry name" value="2-Hacid_dh_C"/>
    <property type="match status" value="1"/>
</dbReference>
<evidence type="ECO:0000313" key="7">
    <source>
        <dbReference type="EMBL" id="RRG18744.1"/>
    </source>
</evidence>
<dbReference type="InterPro" id="IPR036291">
    <property type="entry name" value="NAD(P)-bd_dom_sf"/>
</dbReference>
<feature type="domain" description="D-isomer specific 2-hydroxyacid dehydrogenase catalytic" evidence="5">
    <location>
        <begin position="8"/>
        <end position="332"/>
    </location>
</feature>
<evidence type="ECO:0000259" key="6">
    <source>
        <dbReference type="Pfam" id="PF02826"/>
    </source>
</evidence>
<dbReference type="InterPro" id="IPR058205">
    <property type="entry name" value="D-LDH-like"/>
</dbReference>
<dbReference type="InterPro" id="IPR006139">
    <property type="entry name" value="D-isomer_2_OHA_DH_cat_dom"/>
</dbReference>
<dbReference type="Gene3D" id="3.40.50.720">
    <property type="entry name" value="NAD(P)-binding Rossmann-like Domain"/>
    <property type="match status" value="2"/>
</dbReference>
<gene>
    <name evidence="7" type="ORF">D3P96_01810</name>
</gene>
<protein>
    <submittedName>
        <fullName evidence="7">D-2-hydroxyacid dehydrogenase</fullName>
    </submittedName>
</protein>
<reference evidence="7 8" key="1">
    <citation type="submission" date="2018-10" db="EMBL/GenBank/DDBJ databases">
        <title>Draft genome sequence of Weissella viridescens UCO-SMC3.</title>
        <authorList>
            <person name="Garcia-Cancino A."/>
            <person name="Espinoza-Monje M."/>
            <person name="Albarracin L."/>
            <person name="Garcia-Castillo V."/>
            <person name="Campos-Martin J."/>
            <person name="Nakano Y."/>
            <person name="Guitierrez-Zamorano C."/>
            <person name="Ikeda-Ohtsubo W."/>
            <person name="Morita H."/>
            <person name="Kitazawa H."/>
            <person name="Villena J."/>
        </authorList>
    </citation>
    <scope>NUCLEOTIDE SEQUENCE [LARGE SCALE GENOMIC DNA]</scope>
    <source>
        <strain evidence="7 8">UCO-SMC3</strain>
    </source>
</reference>
<keyword evidence="3" id="KW-0520">NAD</keyword>
<dbReference type="SUPFAM" id="SSF52283">
    <property type="entry name" value="Formate/glycerate dehydrogenase catalytic domain-like"/>
    <property type="match status" value="1"/>
</dbReference>
<sequence length="334" mass="36839">MKIKMFSVRHDEQPAIQQWAKEHNAHIETTSDDFKTDTINQANGFEVVVIAQHGPFGGPFGGPEVYQQLADMGIHHIALRMTGYDIVDFKAADENGIVVTNVPGYSPRSVAEEALAHTMIHVRHIEEAESRMREHNYSWDGLESYEIHNLTVGILGAGKIGSTVARIFKALGARVIANDIVQRPELADTLDYVSFDELLDQSDVLTVHTNLDSTTHHIINEATFKKMKDSAIFINCARGPIVDTKALLDAIESGEIAAAGLDTLEGEEKVIENDLRGTNQDVSLFDRVMALPNVSLTPHIGFYTDAAVQNMVTIALNDIDLIYHGQPSPHIVHD</sequence>
<accession>A0A3P2RDP5</accession>
<dbReference type="GO" id="GO:0051287">
    <property type="term" value="F:NAD binding"/>
    <property type="evidence" value="ECO:0007669"/>
    <property type="project" value="InterPro"/>
</dbReference>
<comment type="caution">
    <text evidence="7">The sequence shown here is derived from an EMBL/GenBank/DDBJ whole genome shotgun (WGS) entry which is preliminary data.</text>
</comment>
<keyword evidence="2 4" id="KW-0560">Oxidoreductase</keyword>